<reference evidence="5" key="2">
    <citation type="submission" date="2018-11" db="EMBL/GenBank/DDBJ databases">
        <title>Shewanella sp. R106.</title>
        <authorList>
            <person name="Hwang Y.J."/>
            <person name="Hwang C.Y."/>
        </authorList>
    </citation>
    <scope>NUCLEOTIDE SEQUENCE [LARGE SCALE GENOMIC DNA]</scope>
    <source>
        <strain evidence="5">R106</strain>
    </source>
</reference>
<dbReference type="AlphaFoldDB" id="A0A3N4DN58"/>
<dbReference type="KEGG" id="spsr:EGC80_16125"/>
<protein>
    <submittedName>
        <fullName evidence="3">Uncharacterized protein</fullName>
    </submittedName>
</protein>
<dbReference type="OrthoDB" id="6258488at2"/>
<keyword evidence="4" id="KW-1185">Reference proteome</keyword>
<sequence>MIKLRMLEALCSLLFGAGLFYSAAPGDKVVSFFPMLLDLEPLYICFAIWLILSGLVAWYFGPAKWPNMLIFGAIGMLAVVLAYPVEKRIYQPPSKIVAAATQYLDDNNVLYSDFRVIPRTRSLFDPFRPHYWAIRVHANNKFPSEVETDDSWDLEKHGQFEVFVRESFWGTLDIKSGTWSSDPSFIWHKK</sequence>
<evidence type="ECO:0000313" key="2">
    <source>
        <dbReference type="EMBL" id="AZG36252.1"/>
    </source>
</evidence>
<accession>A0A3N4DN58</accession>
<reference evidence="3" key="3">
    <citation type="submission" date="2018-11" db="EMBL/GenBank/DDBJ databases">
        <authorList>
            <person name="Hwang Y.J."/>
            <person name="Hwang C.Y."/>
        </authorList>
    </citation>
    <scope>NUCLEOTIDE SEQUENCE</scope>
    <source>
        <strain evidence="3">R106</strain>
    </source>
</reference>
<dbReference type="Proteomes" id="UP000278855">
    <property type="component" value="Unassembled WGS sequence"/>
</dbReference>
<keyword evidence="1" id="KW-0472">Membrane</keyword>
<evidence type="ECO:0000256" key="1">
    <source>
        <dbReference type="SAM" id="Phobius"/>
    </source>
</evidence>
<feature type="transmembrane region" description="Helical" evidence="1">
    <location>
        <begin position="41"/>
        <end position="61"/>
    </location>
</feature>
<dbReference type="EMBL" id="CP034073">
    <property type="protein sequence ID" value="AZG36252.1"/>
    <property type="molecule type" value="Genomic_DNA"/>
</dbReference>
<evidence type="ECO:0000313" key="3">
    <source>
        <dbReference type="EMBL" id="RPA27349.1"/>
    </source>
</evidence>
<evidence type="ECO:0000313" key="5">
    <source>
        <dbReference type="Proteomes" id="UP000278855"/>
    </source>
</evidence>
<name>A0A3N4DN58_9GAMM</name>
<dbReference type="RefSeq" id="WP_124013715.1">
    <property type="nucleotide sequence ID" value="NZ_CP034073.1"/>
</dbReference>
<organism evidence="3 5">
    <name type="scientific">Shewanella psychromarinicola</name>
    <dbReference type="NCBI Taxonomy" id="2487742"/>
    <lineage>
        <taxon>Bacteria</taxon>
        <taxon>Pseudomonadati</taxon>
        <taxon>Pseudomonadota</taxon>
        <taxon>Gammaproteobacteria</taxon>
        <taxon>Alteromonadales</taxon>
        <taxon>Shewanellaceae</taxon>
        <taxon>Shewanella</taxon>
    </lineage>
</organism>
<gene>
    <name evidence="3" type="ORF">EGC77_17395</name>
    <name evidence="2" type="ORF">EGC80_16125</name>
</gene>
<reference evidence="2 4" key="1">
    <citation type="submission" date="2018-11" db="EMBL/GenBank/DDBJ databases">
        <title>Shewanella sp. M2.</title>
        <authorList>
            <person name="Hwang Y.J."/>
            <person name="Hwang C.Y."/>
        </authorList>
    </citation>
    <scope>NUCLEOTIDE SEQUENCE [LARGE SCALE GENOMIC DNA]</scope>
    <source>
        <strain evidence="2 4">M2</strain>
    </source>
</reference>
<dbReference type="Proteomes" id="UP000273778">
    <property type="component" value="Chromosome"/>
</dbReference>
<evidence type="ECO:0000313" key="4">
    <source>
        <dbReference type="Proteomes" id="UP000273778"/>
    </source>
</evidence>
<feature type="transmembrane region" description="Helical" evidence="1">
    <location>
        <begin position="68"/>
        <end position="85"/>
    </location>
</feature>
<proteinExistence type="predicted"/>
<keyword evidence="1" id="KW-0812">Transmembrane</keyword>
<keyword evidence="1" id="KW-1133">Transmembrane helix</keyword>
<dbReference type="EMBL" id="RKKB01000013">
    <property type="protein sequence ID" value="RPA27349.1"/>
    <property type="molecule type" value="Genomic_DNA"/>
</dbReference>